<proteinExistence type="predicted"/>
<evidence type="ECO:0000313" key="1">
    <source>
        <dbReference type="EMBL" id="QQD24893.1"/>
    </source>
</evidence>
<evidence type="ECO:0000313" key="2">
    <source>
        <dbReference type="Proteomes" id="UP000596074"/>
    </source>
</evidence>
<reference evidence="1 2" key="1">
    <citation type="submission" date="2019-11" db="EMBL/GenBank/DDBJ databases">
        <title>Venatorbacter sp. nov. a predator of Campylobacter and other Gram-negative bacteria.</title>
        <authorList>
            <person name="Saeedi A."/>
            <person name="Cummings N.J."/>
            <person name="Connerton I.F."/>
            <person name="Connerton P.L."/>
        </authorList>
    </citation>
    <scope>NUCLEOTIDE SEQUENCE [LARGE SCALE GENOMIC DNA]</scope>
    <source>
        <strain evidence="1">XL5</strain>
    </source>
</reference>
<dbReference type="KEGG" id="vcw:GJQ55_10605"/>
<accession>A0A9X7UZL9</accession>
<name>A0A9X7UZL9_9GAMM</name>
<keyword evidence="2" id="KW-1185">Reference proteome</keyword>
<gene>
    <name evidence="1" type="ORF">GJQ55_10605</name>
</gene>
<dbReference type="EMBL" id="CP046056">
    <property type="protein sequence ID" value="QQD24893.1"/>
    <property type="molecule type" value="Genomic_DNA"/>
</dbReference>
<sequence>MAAAAPAFGIGVDGDDRHGHHRWLVVVMRLRMMGLLWAVLLLALPARAELLLTPYMSLAAGFSWQRLPDNNPAAGSDGRTTVNSETLYVNGGIEWLPGLSTGVMARLWGDRNVNTNSDVLQFDGISIGWDVTLRLPLELAGLSRGSGPYWRYGQHCWAAAAAGIVNPWSDDDCSPIQTWGINFPLPDSPDLVIFAEYARTDFLDIESRAVIAGVQARF</sequence>
<organism evidence="1 2">
    <name type="scientific">Venatoribacter cucullus</name>
    <dbReference type="NCBI Taxonomy" id="2661630"/>
    <lineage>
        <taxon>Bacteria</taxon>
        <taxon>Pseudomonadati</taxon>
        <taxon>Pseudomonadota</taxon>
        <taxon>Gammaproteobacteria</taxon>
        <taxon>Oceanospirillales</taxon>
        <taxon>Oceanospirillaceae</taxon>
        <taxon>Venatoribacter</taxon>
    </lineage>
</organism>
<protein>
    <submittedName>
        <fullName evidence="1">Uncharacterized protein</fullName>
    </submittedName>
</protein>
<dbReference type="AlphaFoldDB" id="A0A9X7UZL9"/>
<dbReference type="Proteomes" id="UP000596074">
    <property type="component" value="Chromosome"/>
</dbReference>